<keyword evidence="4" id="KW-0418">Kinase</keyword>
<dbReference type="GO" id="GO:0016887">
    <property type="term" value="F:ATP hydrolysis activity"/>
    <property type="evidence" value="ECO:0007669"/>
    <property type="project" value="TreeGrafter"/>
</dbReference>
<proteinExistence type="predicted"/>
<feature type="compositionally biased region" description="Basic and acidic residues" evidence="2">
    <location>
        <begin position="406"/>
        <end position="415"/>
    </location>
</feature>
<dbReference type="InterPro" id="IPR001789">
    <property type="entry name" value="Sig_transdc_resp-reg_receiver"/>
</dbReference>
<evidence type="ECO:0000259" key="3">
    <source>
        <dbReference type="PROSITE" id="PS50110"/>
    </source>
</evidence>
<comment type="caution">
    <text evidence="4">The sequence shown here is derived from an EMBL/GenBank/DDBJ whole genome shotgun (WGS) entry which is preliminary data.</text>
</comment>
<organism evidence="4 5">
    <name type="scientific">Candidatus Chloroploca asiatica</name>
    <dbReference type="NCBI Taxonomy" id="1506545"/>
    <lineage>
        <taxon>Bacteria</taxon>
        <taxon>Bacillati</taxon>
        <taxon>Chloroflexota</taxon>
        <taxon>Chloroflexia</taxon>
        <taxon>Chloroflexales</taxon>
        <taxon>Chloroflexineae</taxon>
        <taxon>Oscillochloridaceae</taxon>
        <taxon>Candidatus Chloroploca</taxon>
    </lineage>
</organism>
<dbReference type="GO" id="GO:0005524">
    <property type="term" value="F:ATP binding"/>
    <property type="evidence" value="ECO:0007669"/>
    <property type="project" value="TreeGrafter"/>
</dbReference>
<dbReference type="InterPro" id="IPR050625">
    <property type="entry name" value="ParA/MinD_ATPase"/>
</dbReference>
<feature type="modified residue" description="4-aspartylphosphate" evidence="1">
    <location>
        <position position="59"/>
    </location>
</feature>
<dbReference type="Pfam" id="PF13614">
    <property type="entry name" value="AAA_31"/>
    <property type="match status" value="1"/>
</dbReference>
<dbReference type="GO" id="GO:0009898">
    <property type="term" value="C:cytoplasmic side of plasma membrane"/>
    <property type="evidence" value="ECO:0007669"/>
    <property type="project" value="TreeGrafter"/>
</dbReference>
<reference evidence="4 5" key="1">
    <citation type="submission" date="2016-05" db="EMBL/GenBank/DDBJ databases">
        <authorList>
            <person name="Lavstsen T."/>
            <person name="Jespersen J.S."/>
        </authorList>
    </citation>
    <scope>NUCLEOTIDE SEQUENCE [LARGE SCALE GENOMIC DNA]</scope>
    <source>
        <strain evidence="4 5">B7-9</strain>
    </source>
</reference>
<evidence type="ECO:0000313" key="4">
    <source>
        <dbReference type="EMBL" id="PDV96414.1"/>
    </source>
</evidence>
<dbReference type="GO" id="GO:0000160">
    <property type="term" value="P:phosphorelay signal transduction system"/>
    <property type="evidence" value="ECO:0007669"/>
    <property type="project" value="InterPro"/>
</dbReference>
<dbReference type="GO" id="GO:0016301">
    <property type="term" value="F:kinase activity"/>
    <property type="evidence" value="ECO:0007669"/>
    <property type="project" value="UniProtKB-KW"/>
</dbReference>
<protein>
    <submittedName>
        <fullName evidence="4">Histidine kinase</fullName>
    </submittedName>
</protein>
<dbReference type="PANTHER" id="PTHR43384:SF13">
    <property type="entry name" value="SLR0110 PROTEIN"/>
    <property type="match status" value="1"/>
</dbReference>
<dbReference type="RefSeq" id="WP_097655450.1">
    <property type="nucleotide sequence ID" value="NZ_LYXE01000200.1"/>
</dbReference>
<dbReference type="Gene3D" id="3.40.50.2300">
    <property type="match status" value="1"/>
</dbReference>
<name>A0A2H3KFE9_9CHLR</name>
<evidence type="ECO:0000313" key="5">
    <source>
        <dbReference type="Proteomes" id="UP000220922"/>
    </source>
</evidence>
<dbReference type="OrthoDB" id="9794577at2"/>
<gene>
    <name evidence="4" type="ORF">A9Q02_06880</name>
</gene>
<dbReference type="InterPro" id="IPR025669">
    <property type="entry name" value="AAA_dom"/>
</dbReference>
<keyword evidence="4" id="KW-0808">Transferase</keyword>
<dbReference type="InterPro" id="IPR027417">
    <property type="entry name" value="P-loop_NTPase"/>
</dbReference>
<feature type="domain" description="Response regulatory" evidence="3">
    <location>
        <begin position="8"/>
        <end position="124"/>
    </location>
</feature>
<dbReference type="Gene3D" id="3.40.50.300">
    <property type="entry name" value="P-loop containing nucleotide triphosphate hydrolases"/>
    <property type="match status" value="1"/>
</dbReference>
<feature type="region of interest" description="Disordered" evidence="2">
    <location>
        <begin position="393"/>
        <end position="421"/>
    </location>
</feature>
<evidence type="ECO:0000256" key="1">
    <source>
        <dbReference type="PROSITE-ProRule" id="PRU00169"/>
    </source>
</evidence>
<dbReference type="InterPro" id="IPR011006">
    <property type="entry name" value="CheY-like_superfamily"/>
</dbReference>
<sequence length="428" mass="46833">MAEGEKIRVLIVDDIVDTREQLEKLLFFEKDIEVVGKASSGREAITMAGQLHPNVILMDINMPDMDGIAATEAIMNKDPAIQVIIMSVQGETDYLRRAMLAGAREFLTKPISADDLYKSIRHVHKLAATRPKTINLAESGGINAPQRGVELGQIIAVFSPKGGVGTSVVAANLAIAIRQLTSKKVALVDANAIFGDLAVILNLRSDKTIIDLAQRTDELDEELLEDVLATHTSQVKVLLAPPDPQRGELVNAEHVRAILEALRRSFDFVIVDTPASFQDRSLASLDLATRIVTLITLEMHCIRDLTLFLEVADLLGYPQEKTMLVLNKATNRTGIKAEDIEKSLQRKVSYQIGDAGHDVTFWINQGVPLIISKPNHQFSRDILNLARDLTAATRAPGAKGNPGKGLPEKTGKAAEKPAQGGFFRFFKR</sequence>
<keyword evidence="5" id="KW-1185">Reference proteome</keyword>
<keyword evidence="1" id="KW-0597">Phosphoprotein</keyword>
<dbReference type="GO" id="GO:0005829">
    <property type="term" value="C:cytosol"/>
    <property type="evidence" value="ECO:0007669"/>
    <property type="project" value="TreeGrafter"/>
</dbReference>
<dbReference type="Pfam" id="PF00072">
    <property type="entry name" value="Response_reg"/>
    <property type="match status" value="1"/>
</dbReference>
<dbReference type="SUPFAM" id="SSF52540">
    <property type="entry name" value="P-loop containing nucleoside triphosphate hydrolases"/>
    <property type="match status" value="1"/>
</dbReference>
<dbReference type="EMBL" id="LYXE01000200">
    <property type="protein sequence ID" value="PDV96414.1"/>
    <property type="molecule type" value="Genomic_DNA"/>
</dbReference>
<dbReference type="CDD" id="cd17535">
    <property type="entry name" value="REC_NarL-like"/>
    <property type="match status" value="1"/>
</dbReference>
<dbReference type="Proteomes" id="UP000220922">
    <property type="component" value="Unassembled WGS sequence"/>
</dbReference>
<accession>A0A2H3KFE9</accession>
<dbReference type="AlphaFoldDB" id="A0A2H3KFE9"/>
<dbReference type="GO" id="GO:0051782">
    <property type="term" value="P:negative regulation of cell division"/>
    <property type="evidence" value="ECO:0007669"/>
    <property type="project" value="TreeGrafter"/>
</dbReference>
<dbReference type="InterPro" id="IPR058245">
    <property type="entry name" value="NreC/VraR/RcsB-like_REC"/>
</dbReference>
<evidence type="ECO:0000256" key="2">
    <source>
        <dbReference type="SAM" id="MobiDB-lite"/>
    </source>
</evidence>
<dbReference type="SUPFAM" id="SSF52172">
    <property type="entry name" value="CheY-like"/>
    <property type="match status" value="1"/>
</dbReference>
<dbReference type="PANTHER" id="PTHR43384">
    <property type="entry name" value="SEPTUM SITE-DETERMINING PROTEIN MIND HOMOLOG, CHLOROPLASTIC-RELATED"/>
    <property type="match status" value="1"/>
</dbReference>
<dbReference type="SMART" id="SM00448">
    <property type="entry name" value="REC"/>
    <property type="match status" value="1"/>
</dbReference>
<dbReference type="PROSITE" id="PS50110">
    <property type="entry name" value="RESPONSE_REGULATORY"/>
    <property type="match status" value="1"/>
</dbReference>